<dbReference type="Proteomes" id="UP000051164">
    <property type="component" value="Unassembled WGS sequence"/>
</dbReference>
<gene>
    <name evidence="1" type="ORF">FC95_GL001481</name>
</gene>
<evidence type="ECO:0000313" key="1">
    <source>
        <dbReference type="EMBL" id="KRM51647.1"/>
    </source>
</evidence>
<evidence type="ECO:0008006" key="3">
    <source>
        <dbReference type="Google" id="ProtNLM"/>
    </source>
</evidence>
<comment type="caution">
    <text evidence="1">The sequence shown here is derived from an EMBL/GenBank/DDBJ whole genome shotgun (WGS) entry which is preliminary data.</text>
</comment>
<evidence type="ECO:0000313" key="2">
    <source>
        <dbReference type="Proteomes" id="UP000051164"/>
    </source>
</evidence>
<sequence length="126" mass="14769">MGVFNMIRDVPRDQWLYNDRGMMKWLGYFLSDHNQDMADKKVEEVPTHRLPEQEPEVIDRILQDSWQNSKQITLQLNDDGYLNVYNISGIVIGANDNFIYLQTDQMVTINVNDIRHAKLKEGSKLI</sequence>
<name>A0A8E1RJ68_LENKE</name>
<protein>
    <recommendedName>
        <fullName evidence="3">YolD-like protein</fullName>
    </recommendedName>
</protein>
<accession>A0A8E1RJ68</accession>
<organism evidence="1 2">
    <name type="scientific">Lentilactobacillus kefiri DSM 20587 = JCM 5818</name>
    <dbReference type="NCBI Taxonomy" id="1423764"/>
    <lineage>
        <taxon>Bacteria</taxon>
        <taxon>Bacillati</taxon>
        <taxon>Bacillota</taxon>
        <taxon>Bacilli</taxon>
        <taxon>Lactobacillales</taxon>
        <taxon>Lactobacillaceae</taxon>
        <taxon>Lentilactobacillus</taxon>
    </lineage>
</organism>
<dbReference type="AlphaFoldDB" id="A0A8E1RJ68"/>
<reference evidence="1 2" key="1">
    <citation type="journal article" date="2015" name="Genome Announc.">
        <title>Expanding the biotechnology potential of lactobacilli through comparative genomics of 213 strains and associated genera.</title>
        <authorList>
            <person name="Sun Z."/>
            <person name="Harris H.M."/>
            <person name="McCann A."/>
            <person name="Guo C."/>
            <person name="Argimon S."/>
            <person name="Zhang W."/>
            <person name="Yang X."/>
            <person name="Jeffery I.B."/>
            <person name="Cooney J.C."/>
            <person name="Kagawa T.F."/>
            <person name="Liu W."/>
            <person name="Song Y."/>
            <person name="Salvetti E."/>
            <person name="Wrobel A."/>
            <person name="Rasinkangas P."/>
            <person name="Parkhill J."/>
            <person name="Rea M.C."/>
            <person name="O'Sullivan O."/>
            <person name="Ritari J."/>
            <person name="Douillard F.P."/>
            <person name="Paul Ross R."/>
            <person name="Yang R."/>
            <person name="Briner A.E."/>
            <person name="Felis G.E."/>
            <person name="de Vos W.M."/>
            <person name="Barrangou R."/>
            <person name="Klaenhammer T.R."/>
            <person name="Caufield P.W."/>
            <person name="Cui Y."/>
            <person name="Zhang H."/>
            <person name="O'Toole P.W."/>
        </authorList>
    </citation>
    <scope>NUCLEOTIDE SEQUENCE [LARGE SCALE GENOMIC DNA]</scope>
    <source>
        <strain evidence="1 2">DSM 20587</strain>
    </source>
</reference>
<dbReference type="EMBL" id="AYYV01000047">
    <property type="protein sequence ID" value="KRM51647.1"/>
    <property type="molecule type" value="Genomic_DNA"/>
</dbReference>
<proteinExistence type="predicted"/>